<evidence type="ECO:0000313" key="5">
    <source>
        <dbReference type="EMBL" id="MDQ1024549.1"/>
    </source>
</evidence>
<feature type="region of interest" description="Disordered" evidence="2">
    <location>
        <begin position="1"/>
        <end position="88"/>
    </location>
</feature>
<dbReference type="NCBIfam" id="TIGR00350">
    <property type="entry name" value="lytR_cpsA_psr"/>
    <property type="match status" value="1"/>
</dbReference>
<keyword evidence="3" id="KW-1133">Transmembrane helix</keyword>
<feature type="domain" description="Cell envelope-related transcriptional attenuator" evidence="4">
    <location>
        <begin position="166"/>
        <end position="318"/>
    </location>
</feature>
<comment type="similarity">
    <text evidence="1">Belongs to the LytR/CpsA/Psr (LCP) family.</text>
</comment>
<dbReference type="PANTHER" id="PTHR33392:SF6">
    <property type="entry name" value="POLYISOPRENYL-TEICHOIC ACID--PEPTIDOGLYCAN TEICHOIC ACID TRANSFERASE TAGU"/>
    <property type="match status" value="1"/>
</dbReference>
<sequence>MTPCGEGLDRPMSEGTDLPVGYDRSGAAQPPSGVTGRVARGNASPPSTRTAPLPGMPSPATPGRTGHGRRPPGDAGGGRSPKPPPTRRRKITRLAILLVVALVASAAGTYVWADTKLDQEVDLGALPDRPAEGKGTNYLIVGSDSRAGLSEQARKSLRTGSAEGRRTDSMILLHTGSNGTTMMSLPRDSWVTVPPYVRPDTGKSFSAEPNKLNAAFSLGGPDLLVRAVERNTGLHIDHYAEIGFAGFVGVVDAVGGVDMCLERAVKDEKSGADLRQGCQTLDGAEALAFVRQRKQEAEGDLGRTRNQQKFLTALAKKAVTPGTLLNPARSFPTLGAGLDTLVVDKDTGLRDLMSLFQAMQSVSAGNGRQINVPVSDPGFATSKGSAVKWDDRRAQQLFAELRDDRPVTLPTGK</sequence>
<proteinExistence type="inferred from homology"/>
<dbReference type="InterPro" id="IPR050922">
    <property type="entry name" value="LytR/CpsA/Psr_CW_biosynth"/>
</dbReference>
<evidence type="ECO:0000259" key="4">
    <source>
        <dbReference type="Pfam" id="PF03816"/>
    </source>
</evidence>
<evidence type="ECO:0000256" key="2">
    <source>
        <dbReference type="SAM" id="MobiDB-lite"/>
    </source>
</evidence>
<dbReference type="Gene3D" id="3.40.630.190">
    <property type="entry name" value="LCP protein"/>
    <property type="match status" value="1"/>
</dbReference>
<gene>
    <name evidence="5" type="ORF">QF035_002131</name>
</gene>
<evidence type="ECO:0000256" key="1">
    <source>
        <dbReference type="ARBA" id="ARBA00006068"/>
    </source>
</evidence>
<dbReference type="PANTHER" id="PTHR33392">
    <property type="entry name" value="POLYISOPRENYL-TEICHOIC ACID--PEPTIDOGLYCAN TEICHOIC ACID TRANSFERASE TAGU"/>
    <property type="match status" value="1"/>
</dbReference>
<dbReference type="InterPro" id="IPR004474">
    <property type="entry name" value="LytR_CpsA_psr"/>
</dbReference>
<accession>A0ABU0SPT7</accession>
<dbReference type="Proteomes" id="UP001230328">
    <property type="component" value="Unassembled WGS sequence"/>
</dbReference>
<evidence type="ECO:0000256" key="3">
    <source>
        <dbReference type="SAM" id="Phobius"/>
    </source>
</evidence>
<protein>
    <submittedName>
        <fullName evidence="5">LCP family protein required for cell wall assembly</fullName>
    </submittedName>
</protein>
<organism evidence="5 6">
    <name type="scientific">Streptomyces umbrinus</name>
    <dbReference type="NCBI Taxonomy" id="67370"/>
    <lineage>
        <taxon>Bacteria</taxon>
        <taxon>Bacillati</taxon>
        <taxon>Actinomycetota</taxon>
        <taxon>Actinomycetes</taxon>
        <taxon>Kitasatosporales</taxon>
        <taxon>Streptomycetaceae</taxon>
        <taxon>Streptomyces</taxon>
        <taxon>Streptomyces phaeochromogenes group</taxon>
    </lineage>
</organism>
<keyword evidence="3" id="KW-0812">Transmembrane</keyword>
<reference evidence="5 6" key="1">
    <citation type="submission" date="2023-07" db="EMBL/GenBank/DDBJ databases">
        <title>Comparative genomics of wheat-associated soil bacteria to identify genetic determinants of phenazine resistance.</title>
        <authorList>
            <person name="Mouncey N."/>
        </authorList>
    </citation>
    <scope>NUCLEOTIDE SEQUENCE [LARGE SCALE GENOMIC DNA]</scope>
    <source>
        <strain evidence="5 6">V2I4</strain>
    </source>
</reference>
<feature type="transmembrane region" description="Helical" evidence="3">
    <location>
        <begin position="94"/>
        <end position="113"/>
    </location>
</feature>
<name>A0ABU0SPT7_9ACTN</name>
<dbReference type="Pfam" id="PF03816">
    <property type="entry name" value="LytR_cpsA_psr"/>
    <property type="match status" value="1"/>
</dbReference>
<evidence type="ECO:0000313" key="6">
    <source>
        <dbReference type="Proteomes" id="UP001230328"/>
    </source>
</evidence>
<keyword evidence="3" id="KW-0472">Membrane</keyword>
<keyword evidence="6" id="KW-1185">Reference proteome</keyword>
<comment type="caution">
    <text evidence="5">The sequence shown here is derived from an EMBL/GenBank/DDBJ whole genome shotgun (WGS) entry which is preliminary data.</text>
</comment>
<dbReference type="EMBL" id="JAUSZI010000002">
    <property type="protein sequence ID" value="MDQ1024549.1"/>
    <property type="molecule type" value="Genomic_DNA"/>
</dbReference>